<accession>A0ABS9BCP3</accession>
<dbReference type="RefSeq" id="WP_234863810.1">
    <property type="nucleotide sequence ID" value="NZ_JAKEVY010000001.1"/>
</dbReference>
<sequence length="221" mass="25694">MTTQYNDEHIPDFSGDDFANDKEIQKTRAAIKAYEKMVNDSLNVIRRELNCEDSSHINLKGFHMFKSLTATLTHSMKSVIGDKIVRVSLADYFSSLPVPKNSNSGTDQYIFGHISLKKSYPRTYIHQETIKEKIEDIFLKRDLDFPDSKKFSRKFQVLTEDGKRLQDLLQFKKLDDFADFPEMEIELFNNKVLFRTSRKPVSIEEATIFCDLTKIILSVFD</sequence>
<evidence type="ECO:0000313" key="2">
    <source>
        <dbReference type="Proteomes" id="UP001200145"/>
    </source>
</evidence>
<protein>
    <submittedName>
        <fullName evidence="1">Uncharacterized protein</fullName>
    </submittedName>
</protein>
<dbReference type="EMBL" id="JAKEVY010000001">
    <property type="protein sequence ID" value="MCF1713285.1"/>
    <property type="molecule type" value="Genomic_DNA"/>
</dbReference>
<dbReference type="Proteomes" id="UP001200145">
    <property type="component" value="Unassembled WGS sequence"/>
</dbReference>
<gene>
    <name evidence="1" type="ORF">L0U88_01425</name>
</gene>
<proteinExistence type="predicted"/>
<organism evidence="1 2">
    <name type="scientific">Flavihumibacter fluminis</name>
    <dbReference type="NCBI Taxonomy" id="2909236"/>
    <lineage>
        <taxon>Bacteria</taxon>
        <taxon>Pseudomonadati</taxon>
        <taxon>Bacteroidota</taxon>
        <taxon>Chitinophagia</taxon>
        <taxon>Chitinophagales</taxon>
        <taxon>Chitinophagaceae</taxon>
        <taxon>Flavihumibacter</taxon>
    </lineage>
</organism>
<name>A0ABS9BCP3_9BACT</name>
<reference evidence="1 2" key="1">
    <citation type="submission" date="2022-01" db="EMBL/GenBank/DDBJ databases">
        <title>Flavihumibacter sp. nov., isolated from sediment of a river.</title>
        <authorList>
            <person name="Liu H."/>
        </authorList>
    </citation>
    <scope>NUCLEOTIDE SEQUENCE [LARGE SCALE GENOMIC DNA]</scope>
    <source>
        <strain evidence="1 2">RY-1</strain>
    </source>
</reference>
<keyword evidence="2" id="KW-1185">Reference proteome</keyword>
<evidence type="ECO:0000313" key="1">
    <source>
        <dbReference type="EMBL" id="MCF1713285.1"/>
    </source>
</evidence>
<comment type="caution">
    <text evidence="1">The sequence shown here is derived from an EMBL/GenBank/DDBJ whole genome shotgun (WGS) entry which is preliminary data.</text>
</comment>